<gene>
    <name evidence="1" type="ORF">ABW02_15130</name>
</gene>
<evidence type="ECO:0000313" key="2">
    <source>
        <dbReference type="Proteomes" id="UP000036045"/>
    </source>
</evidence>
<accession>A0A0J1II94</accession>
<name>A0A0J1II94_NIACI</name>
<protein>
    <submittedName>
        <fullName evidence="1">Uncharacterized protein</fullName>
    </submittedName>
</protein>
<keyword evidence="2" id="KW-1185">Reference proteome</keyword>
<dbReference type="AlphaFoldDB" id="A0A0J1II94"/>
<comment type="caution">
    <text evidence="1">The sequence shown here is derived from an EMBL/GenBank/DDBJ whole genome shotgun (WGS) entry which is preliminary data.</text>
</comment>
<dbReference type="RefSeq" id="WP_047943128.1">
    <property type="nucleotide sequence ID" value="NZ_LDPH01000014.1"/>
</dbReference>
<proteinExistence type="predicted"/>
<dbReference type="EMBL" id="LDPH01000014">
    <property type="protein sequence ID" value="KLV25703.1"/>
    <property type="molecule type" value="Genomic_DNA"/>
</dbReference>
<dbReference type="Proteomes" id="UP000036045">
    <property type="component" value="Unassembled WGS sequence"/>
</dbReference>
<evidence type="ECO:0000313" key="1">
    <source>
        <dbReference type="EMBL" id="KLV25703.1"/>
    </source>
</evidence>
<dbReference type="PATRIC" id="fig|1397.4.peg.1206"/>
<sequence>MSNIMGLDLKVDEKYIGEIVKNVVQASIAEALGAKDDLVNTAIKTMLTTKVDKNGKVSNYSSDNKYNLIDYYVHSTVTDICKEMALEIIQENRDALKAELKKQLSSERSVEAFTKSMIDSTMENLNREWSPSITVQFDKNSRY</sequence>
<reference evidence="1 2" key="1">
    <citation type="submission" date="2015-05" db="EMBL/GenBank/DDBJ databases">
        <title>Whole genome sequence and identification of bacterial endophytes from Costus igneus.</title>
        <authorList>
            <person name="Lee Y.P."/>
            <person name="Gan H.M."/>
            <person name="Eng W."/>
            <person name="Wheatley M.S."/>
            <person name="Caraballo A."/>
            <person name="Polter S."/>
            <person name="Savka M.A."/>
            <person name="Hudson A.O."/>
        </authorList>
    </citation>
    <scope>NUCLEOTIDE SEQUENCE [LARGE SCALE GENOMIC DNA]</scope>
    <source>
        <strain evidence="1 2">RIT379</strain>
    </source>
</reference>
<dbReference type="OrthoDB" id="9896377at2"/>
<organism evidence="1 2">
    <name type="scientific">Niallia circulans</name>
    <name type="common">Bacillus circulans</name>
    <dbReference type="NCBI Taxonomy" id="1397"/>
    <lineage>
        <taxon>Bacteria</taxon>
        <taxon>Bacillati</taxon>
        <taxon>Bacillota</taxon>
        <taxon>Bacilli</taxon>
        <taxon>Bacillales</taxon>
        <taxon>Bacillaceae</taxon>
        <taxon>Niallia</taxon>
    </lineage>
</organism>